<feature type="region of interest" description="Disordered" evidence="1">
    <location>
        <begin position="321"/>
        <end position="346"/>
    </location>
</feature>
<feature type="compositionally biased region" description="Basic and acidic residues" evidence="1">
    <location>
        <begin position="17"/>
        <end position="29"/>
    </location>
</feature>
<name>A0A7S4BGR1_CHRCT</name>
<gene>
    <name evidence="2" type="ORF">PCAR00345_LOCUS17312</name>
</gene>
<evidence type="ECO:0000256" key="1">
    <source>
        <dbReference type="SAM" id="MobiDB-lite"/>
    </source>
</evidence>
<feature type="region of interest" description="Disordered" evidence="1">
    <location>
        <begin position="544"/>
        <end position="564"/>
    </location>
</feature>
<feature type="region of interest" description="Disordered" evidence="1">
    <location>
        <begin position="242"/>
        <end position="285"/>
    </location>
</feature>
<feature type="compositionally biased region" description="Basic and acidic residues" evidence="1">
    <location>
        <begin position="1101"/>
        <end position="1112"/>
    </location>
</feature>
<dbReference type="EMBL" id="HBIZ01027301">
    <property type="protein sequence ID" value="CAE0764700.1"/>
    <property type="molecule type" value="Transcribed_RNA"/>
</dbReference>
<reference evidence="2" key="1">
    <citation type="submission" date="2021-01" db="EMBL/GenBank/DDBJ databases">
        <authorList>
            <person name="Corre E."/>
            <person name="Pelletier E."/>
            <person name="Niang G."/>
            <person name="Scheremetjew M."/>
            <person name="Finn R."/>
            <person name="Kale V."/>
            <person name="Holt S."/>
            <person name="Cochrane G."/>
            <person name="Meng A."/>
            <person name="Brown T."/>
            <person name="Cohen L."/>
        </authorList>
    </citation>
    <scope>NUCLEOTIDE SEQUENCE</scope>
    <source>
        <strain evidence="2">CCMP645</strain>
    </source>
</reference>
<feature type="region of interest" description="Disordered" evidence="1">
    <location>
        <begin position="1208"/>
        <end position="1265"/>
    </location>
</feature>
<feature type="compositionally biased region" description="Low complexity" evidence="1">
    <location>
        <begin position="242"/>
        <end position="252"/>
    </location>
</feature>
<feature type="region of interest" description="Disordered" evidence="1">
    <location>
        <begin position="656"/>
        <end position="705"/>
    </location>
</feature>
<feature type="region of interest" description="Disordered" evidence="1">
    <location>
        <begin position="1074"/>
        <end position="1120"/>
    </location>
</feature>
<feature type="region of interest" description="Disordered" evidence="1">
    <location>
        <begin position="866"/>
        <end position="890"/>
    </location>
</feature>
<proteinExistence type="predicted"/>
<feature type="region of interest" description="Disordered" evidence="1">
    <location>
        <begin position="1"/>
        <end position="43"/>
    </location>
</feature>
<feature type="region of interest" description="Disordered" evidence="1">
    <location>
        <begin position="576"/>
        <end position="603"/>
    </location>
</feature>
<organism evidence="2">
    <name type="scientific">Chrysotila carterae</name>
    <name type="common">Marine alga</name>
    <name type="synonym">Syracosphaera carterae</name>
    <dbReference type="NCBI Taxonomy" id="13221"/>
    <lineage>
        <taxon>Eukaryota</taxon>
        <taxon>Haptista</taxon>
        <taxon>Haptophyta</taxon>
        <taxon>Prymnesiophyceae</taxon>
        <taxon>Isochrysidales</taxon>
        <taxon>Isochrysidaceae</taxon>
        <taxon>Chrysotila</taxon>
    </lineage>
</organism>
<protein>
    <submittedName>
        <fullName evidence="2">Uncharacterized protein</fullName>
    </submittedName>
</protein>
<evidence type="ECO:0000313" key="2">
    <source>
        <dbReference type="EMBL" id="CAE0764700.1"/>
    </source>
</evidence>
<accession>A0A7S4BGR1</accession>
<feature type="compositionally biased region" description="Acidic residues" evidence="1">
    <location>
        <begin position="866"/>
        <end position="881"/>
    </location>
</feature>
<feature type="region of interest" description="Disordered" evidence="1">
    <location>
        <begin position="362"/>
        <end position="381"/>
    </location>
</feature>
<feature type="compositionally biased region" description="Gly residues" evidence="1">
    <location>
        <begin position="1084"/>
        <end position="1100"/>
    </location>
</feature>
<feature type="compositionally biased region" description="Low complexity" evidence="1">
    <location>
        <begin position="656"/>
        <end position="677"/>
    </location>
</feature>
<sequence>MCETGVHLPNNTPSLTSRREAEGSAKQEADASSQNFGLADKARSRSEASSECLDHVDAEAVVNEDGQGIQIQRRGVTSLRYRTMMAYENFEFPPFPGGAVQPGPFELPRMFIDHDAPLNIQKWELALSMAATAHAIQRERAREAALVAEAKKNKVATDESEHKRTRRPTAIMCQNGEVARLMGVPGTKQKQQMANIFVSEKSPPQHLARTKSGVAAKTDATVAFTHKWSAAAAANPQAASAARVPAQSAKAQLSTSKTQANGKGGQTNGKLHSPREQGALSAGGKAVVGTASKAAHLLPSAQLQHTSDSCATHAGESAVTPCARRSDSGGSAHATGGGGARSAEGGACAGVHESAGVSSCGCSGSSGGTNGRSSGKTGSAAHGARTLPFLSNVPAHLCAAPSTLTNVSVLGVFSHGASASSDVVRRVTGVVVKCEAGKRKRRPPNWLVEQDPFVDDQHAAEDAAELNRKKRQSALPTVLASLSNPLKSRKQASNSLTEQLQGVRIHVHGIVPSAVSVKQRNCGRSSSDGGAVSSGGAFSGGGAGGGSGGGGSAGGSSGSGTAVGAGGSNACALMPPPLVASTSSPRLRAGRSDSGSSVRLAHREREESDAFQIYFGDLPSPRIIEVVKPKEVLLPRWRVVQDGAAKAAIATLTTARPDAAESANDAAGSAPDAATRAVTQNSTHGERLPHAQCASPAHASTMRLAQAPATAVPMDVEPATGGSAPLSAAAFTSATVSATAAAAVASVAAASASLPAGSRTGGAWGAPASAKDAEVAGWSADDAQAQVAAAAEGPTAAAAEGAAAAGAAAANVAGKSTVSTEGPNNAGGSGCGGGGGGASRALSGGANGGAAGASGGGGSAWQNCEAECDVSSSEETDEDSTSDGTYERRHTRTLERAIAAARAVARALALDARMKASHNSSDAAAESSIELSAAEEWRFRPSELAALCAAAAMSFPSESEAAGSAAGVQSSTAGFFGLGGANRGAEQQADGGGGANAQEKAPVALAHCASGESGSGSVCGGKAEGSSTASAAACAAAGGVGRAVKEGVGDVARGARVGAEPRLAVSCNGVQKHEDQGACEGGAERGGAGSNGGRGDMGGGESRRHSGERPDGGDGGAGVGGGAGDVFCGASAFPSGDQEDLLGVFSAALGDGADAFGPLSPAQLDERDAALEESALCDTALGFIRTSALNECAPEACAASPHTGAVAKGLAGEKGDEQTRPTAHGGSESECGVQSGDEGPSGVSMHGPLIDARNDGRSGHAPASISLQSAAAFSTADVHMREADSADDANAAPT</sequence>